<feature type="compositionally biased region" description="Low complexity" evidence="1">
    <location>
        <begin position="201"/>
        <end position="270"/>
    </location>
</feature>
<dbReference type="PANTHER" id="PTHR10127:SF883">
    <property type="entry name" value="ZINC METALLOPROTEINASE NAS-8"/>
    <property type="match status" value="1"/>
</dbReference>
<evidence type="ECO:0000313" key="3">
    <source>
        <dbReference type="EMBL" id="WNO13937.1"/>
    </source>
</evidence>
<reference evidence="3" key="1">
    <citation type="submission" date="2023-04" db="EMBL/GenBank/DDBJ databases">
        <title>Novel viruses in aedes, anopheles and culex mosquitoes from high pantanal, mato grosso state, Brazil 2019.</title>
        <authorList>
            <person name="Pavon J.A.R."/>
            <person name="Neves N.A.S."/>
            <person name="Pinho J.B."/>
            <person name="Patroca S."/>
            <person name="Cruz A.C.B."/>
            <person name="Medeiros D.B.A."/>
            <person name="Nunes M.R.T."/>
            <person name="Slhessarenko R.D."/>
        </authorList>
    </citation>
    <scope>NUCLEOTIDE SEQUENCE</scope>
    <source>
        <strain evidence="3">JARP19</strain>
    </source>
</reference>
<name>A0AB38Z1Q3_9REOV</name>
<sequence>MNASYKVNCIHRIFAAVAEQKTIRQGMNEFTAKTCVRFVARTTEALYITINNTATGCWSYLGRSLTNKANQVNLQSPGCVDVGVVAHELMHAIGFYHEFSRPDRDSYVSIDRTALVPESQTDSFYEANFGKMNESKVVLYGRPYDYGSVMHYSKYAFGANRSRPVMNNLQPWTGDFGNPFGLSESDAIDINYMYCNETSTTTTTTAPTTTTKAAATTTKAATTTTTAATTTTKAATTTTTAPTTTSMAPTTTTKAATTTTKAPTTTTTTPRITQRYPDIPAS</sequence>
<dbReference type="Gene3D" id="3.40.390.10">
    <property type="entry name" value="Collagenase (Catalytic Domain)"/>
    <property type="match status" value="1"/>
</dbReference>
<dbReference type="EMBL" id="OQ968287">
    <property type="protein sequence ID" value="WNO13937.1"/>
    <property type="molecule type" value="Genomic_RNA"/>
</dbReference>
<protein>
    <recommendedName>
        <fullName evidence="2">Peptidase M12A domain-containing protein</fullName>
    </recommendedName>
</protein>
<dbReference type="GO" id="GO:0004222">
    <property type="term" value="F:metalloendopeptidase activity"/>
    <property type="evidence" value="ECO:0007669"/>
    <property type="project" value="InterPro"/>
</dbReference>
<dbReference type="InterPro" id="IPR006026">
    <property type="entry name" value="Peptidase_Metallo"/>
</dbReference>
<feature type="domain" description="Peptidase M12A" evidence="2">
    <location>
        <begin position="1"/>
        <end position="196"/>
    </location>
</feature>
<dbReference type="InterPro" id="IPR024079">
    <property type="entry name" value="MetalloPept_cat_dom_sf"/>
</dbReference>
<dbReference type="GO" id="GO:0006508">
    <property type="term" value="P:proteolysis"/>
    <property type="evidence" value="ECO:0007669"/>
    <property type="project" value="InterPro"/>
</dbReference>
<dbReference type="SUPFAM" id="SSF55486">
    <property type="entry name" value="Metalloproteases ('zincins'), catalytic domain"/>
    <property type="match status" value="1"/>
</dbReference>
<dbReference type="Pfam" id="PF01400">
    <property type="entry name" value="Astacin"/>
    <property type="match status" value="1"/>
</dbReference>
<dbReference type="SMART" id="SM00235">
    <property type="entry name" value="ZnMc"/>
    <property type="match status" value="1"/>
</dbReference>
<dbReference type="PANTHER" id="PTHR10127">
    <property type="entry name" value="DISCOIDIN, CUB, EGF, LAMININ , AND ZINC METALLOPROTEASE DOMAIN CONTAINING"/>
    <property type="match status" value="1"/>
</dbReference>
<dbReference type="InterPro" id="IPR001506">
    <property type="entry name" value="Peptidase_M12A"/>
</dbReference>
<dbReference type="InterPro" id="IPR034035">
    <property type="entry name" value="Astacin-like_dom"/>
</dbReference>
<organism evidence="3">
    <name type="scientific">Maritaca reovirus</name>
    <dbReference type="NCBI Taxonomy" id="3078410"/>
    <lineage>
        <taxon>Viruses</taxon>
        <taxon>Riboviria</taxon>
        <taxon>Orthornavirae</taxon>
        <taxon>Duplornaviricota</taxon>
        <taxon>Resentoviricetes</taxon>
        <taxon>Reovirales</taxon>
    </lineage>
</organism>
<proteinExistence type="predicted"/>
<dbReference type="CDD" id="cd04280">
    <property type="entry name" value="ZnMc_astacin_like"/>
    <property type="match status" value="1"/>
</dbReference>
<feature type="region of interest" description="Disordered" evidence="1">
    <location>
        <begin position="201"/>
        <end position="282"/>
    </location>
</feature>
<dbReference type="GO" id="GO:0008270">
    <property type="term" value="F:zinc ion binding"/>
    <property type="evidence" value="ECO:0007669"/>
    <property type="project" value="InterPro"/>
</dbReference>
<accession>A0AB38Z1Q3</accession>
<evidence type="ECO:0000256" key="1">
    <source>
        <dbReference type="SAM" id="MobiDB-lite"/>
    </source>
</evidence>
<dbReference type="PROSITE" id="PS51864">
    <property type="entry name" value="ASTACIN"/>
    <property type="match status" value="1"/>
</dbReference>
<evidence type="ECO:0000259" key="2">
    <source>
        <dbReference type="PROSITE" id="PS51864"/>
    </source>
</evidence>
<dbReference type="PRINTS" id="PR00480">
    <property type="entry name" value="ASTACIN"/>
</dbReference>